<dbReference type="FunFam" id="2.130.10.10:FF:000228">
    <property type="entry name" value="COMPASS-like H3K4 histone methylase component WDR5A"/>
    <property type="match status" value="1"/>
</dbReference>
<dbReference type="GO" id="GO:0035097">
    <property type="term" value="C:histone methyltransferase complex"/>
    <property type="evidence" value="ECO:0007669"/>
    <property type="project" value="UniProtKB-ARBA"/>
</dbReference>
<feature type="repeat" description="WD" evidence="3">
    <location>
        <begin position="847"/>
        <end position="869"/>
    </location>
</feature>
<dbReference type="Pfam" id="PF06985">
    <property type="entry name" value="HET"/>
    <property type="match status" value="1"/>
</dbReference>
<feature type="repeat" description="WD" evidence="3">
    <location>
        <begin position="878"/>
        <end position="919"/>
    </location>
</feature>
<keyword evidence="1 3" id="KW-0853">WD repeat</keyword>
<keyword evidence="2" id="KW-0677">Repeat</keyword>
<evidence type="ECO:0000256" key="2">
    <source>
        <dbReference type="ARBA" id="ARBA00022737"/>
    </source>
</evidence>
<dbReference type="STRING" id="913774.A0A0C3DBP2"/>
<dbReference type="InterPro" id="IPR056884">
    <property type="entry name" value="NPHP3-like_N"/>
</dbReference>
<evidence type="ECO:0000259" key="5">
    <source>
        <dbReference type="Pfam" id="PF24883"/>
    </source>
</evidence>
<accession>A0A0C3DBP2</accession>
<evidence type="ECO:0000313" key="7">
    <source>
        <dbReference type="Proteomes" id="UP000054321"/>
    </source>
</evidence>
<dbReference type="Pfam" id="PF00400">
    <property type="entry name" value="WD40"/>
    <property type="match status" value="9"/>
</dbReference>
<dbReference type="Gene3D" id="3.40.50.300">
    <property type="entry name" value="P-loop containing nucleotide triphosphate hydrolases"/>
    <property type="match status" value="1"/>
</dbReference>
<proteinExistence type="predicted"/>
<dbReference type="Gene3D" id="2.130.10.10">
    <property type="entry name" value="YVTN repeat-like/Quinoprotein amine dehydrogenase"/>
    <property type="match status" value="4"/>
</dbReference>
<gene>
    <name evidence="6" type="ORF">OIDMADRAFT_48603</name>
</gene>
<feature type="domain" description="Heterokaryon incompatibility" evidence="4">
    <location>
        <begin position="25"/>
        <end position="113"/>
    </location>
</feature>
<dbReference type="OrthoDB" id="674604at2759"/>
<organism evidence="6 7">
    <name type="scientific">Oidiodendron maius (strain Zn)</name>
    <dbReference type="NCBI Taxonomy" id="913774"/>
    <lineage>
        <taxon>Eukaryota</taxon>
        <taxon>Fungi</taxon>
        <taxon>Dikarya</taxon>
        <taxon>Ascomycota</taxon>
        <taxon>Pezizomycotina</taxon>
        <taxon>Leotiomycetes</taxon>
        <taxon>Leotiomycetes incertae sedis</taxon>
        <taxon>Myxotrichaceae</taxon>
        <taxon>Oidiodendron</taxon>
    </lineage>
</organism>
<feature type="repeat" description="WD" evidence="3">
    <location>
        <begin position="920"/>
        <end position="961"/>
    </location>
</feature>
<dbReference type="SMART" id="SM00320">
    <property type="entry name" value="WD40"/>
    <property type="match status" value="9"/>
</dbReference>
<protein>
    <submittedName>
        <fullName evidence="6">Uncharacterized protein</fullName>
    </submittedName>
</protein>
<reference evidence="7" key="2">
    <citation type="submission" date="2015-01" db="EMBL/GenBank/DDBJ databases">
        <title>Evolutionary Origins and Diversification of the Mycorrhizal Mutualists.</title>
        <authorList>
            <consortium name="DOE Joint Genome Institute"/>
            <consortium name="Mycorrhizal Genomics Consortium"/>
            <person name="Kohler A."/>
            <person name="Kuo A."/>
            <person name="Nagy L.G."/>
            <person name="Floudas D."/>
            <person name="Copeland A."/>
            <person name="Barry K.W."/>
            <person name="Cichocki N."/>
            <person name="Veneault-Fourrey C."/>
            <person name="LaButti K."/>
            <person name="Lindquist E.A."/>
            <person name="Lipzen A."/>
            <person name="Lundell T."/>
            <person name="Morin E."/>
            <person name="Murat C."/>
            <person name="Riley R."/>
            <person name="Ohm R."/>
            <person name="Sun H."/>
            <person name="Tunlid A."/>
            <person name="Henrissat B."/>
            <person name="Grigoriev I.V."/>
            <person name="Hibbett D.S."/>
            <person name="Martin F."/>
        </authorList>
    </citation>
    <scope>NUCLEOTIDE SEQUENCE [LARGE SCALE GENOMIC DNA]</scope>
    <source>
        <strain evidence="7">Zn</strain>
    </source>
</reference>
<dbReference type="EMBL" id="KN832870">
    <property type="protein sequence ID" value="KIN08759.1"/>
    <property type="molecule type" value="Genomic_DNA"/>
</dbReference>
<evidence type="ECO:0000256" key="3">
    <source>
        <dbReference type="PROSITE-ProRule" id="PRU00221"/>
    </source>
</evidence>
<dbReference type="SUPFAM" id="SSF52540">
    <property type="entry name" value="P-loop containing nucleoside triphosphate hydrolases"/>
    <property type="match status" value="1"/>
</dbReference>
<dbReference type="PROSITE" id="PS50082">
    <property type="entry name" value="WD_REPEATS_2"/>
    <property type="match status" value="9"/>
</dbReference>
<feature type="repeat" description="WD" evidence="3">
    <location>
        <begin position="1134"/>
        <end position="1175"/>
    </location>
</feature>
<dbReference type="InParanoid" id="A0A0C3DBP2"/>
<dbReference type="InterPro" id="IPR010730">
    <property type="entry name" value="HET"/>
</dbReference>
<dbReference type="InterPro" id="IPR015943">
    <property type="entry name" value="WD40/YVTN_repeat-like_dom_sf"/>
</dbReference>
<feature type="repeat" description="WD" evidence="3">
    <location>
        <begin position="962"/>
        <end position="1003"/>
    </location>
</feature>
<name>A0A0C3DBP2_OIDMZ</name>
<dbReference type="Pfam" id="PF24883">
    <property type="entry name" value="NPHP3_N"/>
    <property type="match status" value="1"/>
</dbReference>
<dbReference type="HOGENOM" id="CLU_000288_6_16_1"/>
<feature type="repeat" description="WD" evidence="3">
    <location>
        <begin position="1013"/>
        <end position="1047"/>
    </location>
</feature>
<dbReference type="SUPFAM" id="SSF50998">
    <property type="entry name" value="Quinoprotein alcohol dehydrogenase-like"/>
    <property type="match status" value="1"/>
</dbReference>
<dbReference type="PRINTS" id="PR00320">
    <property type="entry name" value="GPROTEINBRPT"/>
</dbReference>
<dbReference type="InterPro" id="IPR011047">
    <property type="entry name" value="Quinoprotein_ADH-like_sf"/>
</dbReference>
<evidence type="ECO:0000259" key="4">
    <source>
        <dbReference type="Pfam" id="PF06985"/>
    </source>
</evidence>
<dbReference type="PROSITE" id="PS00678">
    <property type="entry name" value="WD_REPEATS_1"/>
    <property type="match status" value="4"/>
</dbReference>
<dbReference type="InterPro" id="IPR027417">
    <property type="entry name" value="P-loop_NTPase"/>
</dbReference>
<sequence length="1306" mass="144982">MRLLRLKPNGELSLTKDIISNIPPYGILSHTWGNDDEEVTFKDLAEGSGNNKAGYRKIQFCAEQAASNDLQYFWVDTCCIDKSNNTELSEAINSMFRWYRNAARCYVYLSDVSIKGHNDNLSRSWEASFRKSRWFTRGWTLQELIAPPLVEFFSSEGKRLGDKKSLEEQIHEITGIAARAIQGTLSGFSVAERMSWAESRETKREEDKAYSLLGIFDIYMPLLYGEGVGGAISRLREVIDKRSSPQTGNPLNSLPHAIDAAFNSYQRQHEPTCLHNTRVDILHKIYTWADTHDKRCIFWLNGLAGTGKSTIARTVARTFLEKKRLGASFFFTKDSRDYASKFVTSIAVQLASYIPHLYWYICAAITEHSDVASQSLCDQWHQLIIRPLSKLGGGNGYYSSSYILIVDALDECEDDNNIRIILQLLAEVRLLQNIRLRVFLTSRPEIPIRYGFNQVPDEVLECFVLHSISRSIVDHDIFIFLEYNLRLIGQEDAQEPGWPGLEAIRRLVEIASGLFIWAAIGCRFIREGLSTEERLGMLLEGDSASSTPEDHLNRIYITVLRNSIQTSYIEKERQMLCGMLRELLGCIVILFSPLSVESLSRLLYTTKQQVNRTLKNIHAILEIPKDETYPLRLHHPSFRDFLLDSNRCTDTNFQVNDRQMHQKIAARCIQLMSESLKQDICGLDAPGALISDIHISRVKRSLPAELQYACLHWIQHLHRSHAQLHDNDLVHQFLQKHLLHWLEALGWMRKVSEGIYAISTLESIAAACVCPQLYEFVYDTKRFVLSNRPVIEQAPFQTYCSALVFSPAISIVKNHFKDCVPRWMRRLPEVEKNWDAVLRAFEGHSRLVFSPDGKLLASASGDETVKIWDTSGVALQMLKGHSDTVRDMAFSPDSKLLASASDDQTVKLWDTSSGEAIQTLKGHLGWVRTVAFSPDGKLLASASGDKTVKLWDTRSGASLQTLEGHLGWVWDVAISPDGKMLASASDDGIVKLWDASSGAALQTLEGHPGRIRVWDVVFSPDSELLASASGDGTIKLWDVGSGEAVQTLNGHSGTVRAVTFSPDGKLLASASSDGTVKLWDTSSGAVLQTLRGYSAPVRLSAVAFSPDGKLVVSASGDGRVELWDAVSGAALHILVAHSGPVSAVAFSPDGKLLASASDDRTVKLCDASSGSVLQTLEGYSGWVKAVAFSVDGKLLASVLGDGTVKLLDAGSGAVLHTLDVDVAARTILFSDDGTFVQTNEGPLYAAAVSQPIPLRSLFVKEQWVGLDMENLLWLPSDYRPSCVAIHGSIVSFGYRSGRVSIMEFAF</sequence>
<dbReference type="InterPro" id="IPR020472">
    <property type="entry name" value="WD40_PAC1"/>
</dbReference>
<evidence type="ECO:0000313" key="6">
    <source>
        <dbReference type="EMBL" id="KIN08759.1"/>
    </source>
</evidence>
<reference evidence="6 7" key="1">
    <citation type="submission" date="2014-04" db="EMBL/GenBank/DDBJ databases">
        <authorList>
            <consortium name="DOE Joint Genome Institute"/>
            <person name="Kuo A."/>
            <person name="Martino E."/>
            <person name="Perotto S."/>
            <person name="Kohler A."/>
            <person name="Nagy L.G."/>
            <person name="Floudas D."/>
            <person name="Copeland A."/>
            <person name="Barry K.W."/>
            <person name="Cichocki N."/>
            <person name="Veneault-Fourrey C."/>
            <person name="LaButti K."/>
            <person name="Lindquist E.A."/>
            <person name="Lipzen A."/>
            <person name="Lundell T."/>
            <person name="Morin E."/>
            <person name="Murat C."/>
            <person name="Sun H."/>
            <person name="Tunlid A."/>
            <person name="Henrissat B."/>
            <person name="Grigoriev I.V."/>
            <person name="Hibbett D.S."/>
            <person name="Martin F."/>
            <person name="Nordberg H.P."/>
            <person name="Cantor M.N."/>
            <person name="Hua S.X."/>
        </authorList>
    </citation>
    <scope>NUCLEOTIDE SEQUENCE [LARGE SCALE GENOMIC DNA]</scope>
    <source>
        <strain evidence="6 7">Zn</strain>
    </source>
</reference>
<evidence type="ECO:0000256" key="1">
    <source>
        <dbReference type="ARBA" id="ARBA00022574"/>
    </source>
</evidence>
<feature type="repeat" description="WD" evidence="3">
    <location>
        <begin position="1099"/>
        <end position="1133"/>
    </location>
</feature>
<dbReference type="InterPro" id="IPR019775">
    <property type="entry name" value="WD40_repeat_CS"/>
</dbReference>
<feature type="repeat" description="WD" evidence="3">
    <location>
        <begin position="1048"/>
        <end position="1089"/>
    </location>
</feature>
<dbReference type="InterPro" id="IPR050995">
    <property type="entry name" value="WD-F-box_domain-protein"/>
</dbReference>
<dbReference type="InterPro" id="IPR001680">
    <property type="entry name" value="WD40_rpt"/>
</dbReference>
<keyword evidence="7" id="KW-1185">Reference proteome</keyword>
<feature type="repeat" description="WD" evidence="3">
    <location>
        <begin position="1176"/>
        <end position="1217"/>
    </location>
</feature>
<dbReference type="Proteomes" id="UP000054321">
    <property type="component" value="Unassembled WGS sequence"/>
</dbReference>
<dbReference type="PANTHER" id="PTHR14604:SF4">
    <property type="entry name" value="F-BOX DOMAIN-CONTAINING PROTEIN"/>
    <property type="match status" value="1"/>
</dbReference>
<dbReference type="CDD" id="cd00200">
    <property type="entry name" value="WD40"/>
    <property type="match status" value="1"/>
</dbReference>
<dbReference type="PROSITE" id="PS50294">
    <property type="entry name" value="WD_REPEATS_REGION"/>
    <property type="match status" value="8"/>
</dbReference>
<feature type="domain" description="Nephrocystin 3-like N-terminal" evidence="5">
    <location>
        <begin position="285"/>
        <end position="443"/>
    </location>
</feature>
<dbReference type="PANTHER" id="PTHR14604">
    <property type="entry name" value="WD40 REPEAT PF20"/>
    <property type="match status" value="1"/>
</dbReference>